<proteinExistence type="predicted"/>
<sequence length="423" mass="46983">MELTGCDLSDSDPLLSKHHRYLPGPARTEGANPRGKYPRRPLAWRHNKLSSAQYEGEAALHGSHGPLNGAVHDHTVPKHFLNLTRPAAGAHYREYKYQCSCCVAWDRLRSRRAAQSRYAGAVDEGRALARSSLVLPGNSRPQSPPPSLGRQDAFCDARTAKKRSFMSMSFTSGYGGDVLEEKEEAADADVEELYRLGLLYDDEHERGSGFTFDVLAPRNNEPQYRVTVRPAKRGRRNHHVTTTREQEEEMDLQLALNLSMSVFGDDEALAAFLISPDDDERGAIEDDNTDEGRRKEAEVEVSRLPLKVIYEVEGDDDDDYSQEEPLPAMAEADGGDTWAFLNKMNEFIDDIYDDDSNFDHNTVSIHSDDWGNADGGEGGAAKVATTISTTRSMSDFGTDKEDEDDAWVVLSSDHSDHEDGVKG</sequence>
<reference evidence="2" key="1">
    <citation type="journal article" date="2023" name="Mol. Phylogenet. Evol.">
        <title>Genome-scale phylogeny and comparative genomics of the fungal order Sordariales.</title>
        <authorList>
            <person name="Hensen N."/>
            <person name="Bonometti L."/>
            <person name="Westerberg I."/>
            <person name="Brannstrom I.O."/>
            <person name="Guillou S."/>
            <person name="Cros-Aarteil S."/>
            <person name="Calhoun S."/>
            <person name="Haridas S."/>
            <person name="Kuo A."/>
            <person name="Mondo S."/>
            <person name="Pangilinan J."/>
            <person name="Riley R."/>
            <person name="LaButti K."/>
            <person name="Andreopoulos B."/>
            <person name="Lipzen A."/>
            <person name="Chen C."/>
            <person name="Yan M."/>
            <person name="Daum C."/>
            <person name="Ng V."/>
            <person name="Clum A."/>
            <person name="Steindorff A."/>
            <person name="Ohm R.A."/>
            <person name="Martin F."/>
            <person name="Silar P."/>
            <person name="Natvig D.O."/>
            <person name="Lalanne C."/>
            <person name="Gautier V."/>
            <person name="Ament-Velasquez S.L."/>
            <person name="Kruys A."/>
            <person name="Hutchinson M.I."/>
            <person name="Powell A.J."/>
            <person name="Barry K."/>
            <person name="Miller A.N."/>
            <person name="Grigoriev I.V."/>
            <person name="Debuchy R."/>
            <person name="Gladieux P."/>
            <person name="Hiltunen Thoren M."/>
            <person name="Johannesson H."/>
        </authorList>
    </citation>
    <scope>NUCLEOTIDE SEQUENCE</scope>
    <source>
        <strain evidence="2">CBS 118394</strain>
    </source>
</reference>
<dbReference type="Proteomes" id="UP001283341">
    <property type="component" value="Unassembled WGS sequence"/>
</dbReference>
<comment type="caution">
    <text evidence="2">The sequence shown here is derived from an EMBL/GenBank/DDBJ whole genome shotgun (WGS) entry which is preliminary data.</text>
</comment>
<feature type="compositionally biased region" description="Polar residues" evidence="1">
    <location>
        <begin position="385"/>
        <end position="395"/>
    </location>
</feature>
<dbReference type="EMBL" id="JAUEDM010000003">
    <property type="protein sequence ID" value="KAK3322981.1"/>
    <property type="molecule type" value="Genomic_DNA"/>
</dbReference>
<reference evidence="2" key="2">
    <citation type="submission" date="2023-06" db="EMBL/GenBank/DDBJ databases">
        <authorList>
            <consortium name="Lawrence Berkeley National Laboratory"/>
            <person name="Haridas S."/>
            <person name="Hensen N."/>
            <person name="Bonometti L."/>
            <person name="Westerberg I."/>
            <person name="Brannstrom I.O."/>
            <person name="Guillou S."/>
            <person name="Cros-Aarteil S."/>
            <person name="Calhoun S."/>
            <person name="Kuo A."/>
            <person name="Mondo S."/>
            <person name="Pangilinan J."/>
            <person name="Riley R."/>
            <person name="Labutti K."/>
            <person name="Andreopoulos B."/>
            <person name="Lipzen A."/>
            <person name="Chen C."/>
            <person name="Yanf M."/>
            <person name="Daum C."/>
            <person name="Ng V."/>
            <person name="Clum A."/>
            <person name="Steindorff A."/>
            <person name="Ohm R."/>
            <person name="Martin F."/>
            <person name="Silar P."/>
            <person name="Natvig D."/>
            <person name="Lalanne C."/>
            <person name="Gautier V."/>
            <person name="Ament-Velasquez S.L."/>
            <person name="Kruys A."/>
            <person name="Hutchinson M.I."/>
            <person name="Powell A.J."/>
            <person name="Barry K."/>
            <person name="Miller A.N."/>
            <person name="Grigoriev I.V."/>
            <person name="Debuchy R."/>
            <person name="Gladieux P."/>
            <person name="Thoren M.H."/>
            <person name="Johannesson H."/>
        </authorList>
    </citation>
    <scope>NUCLEOTIDE SEQUENCE</scope>
    <source>
        <strain evidence="2">CBS 118394</strain>
    </source>
</reference>
<protein>
    <submittedName>
        <fullName evidence="2">Uncharacterized protein</fullName>
    </submittedName>
</protein>
<dbReference type="AlphaFoldDB" id="A0AAE0M832"/>
<evidence type="ECO:0000256" key="1">
    <source>
        <dbReference type="SAM" id="MobiDB-lite"/>
    </source>
</evidence>
<accession>A0AAE0M832</accession>
<organism evidence="2 3">
    <name type="scientific">Apodospora peruviana</name>
    <dbReference type="NCBI Taxonomy" id="516989"/>
    <lineage>
        <taxon>Eukaryota</taxon>
        <taxon>Fungi</taxon>
        <taxon>Dikarya</taxon>
        <taxon>Ascomycota</taxon>
        <taxon>Pezizomycotina</taxon>
        <taxon>Sordariomycetes</taxon>
        <taxon>Sordariomycetidae</taxon>
        <taxon>Sordariales</taxon>
        <taxon>Lasiosphaeriaceae</taxon>
        <taxon>Apodospora</taxon>
    </lineage>
</organism>
<feature type="region of interest" description="Disordered" evidence="1">
    <location>
        <begin position="17"/>
        <end position="36"/>
    </location>
</feature>
<evidence type="ECO:0000313" key="3">
    <source>
        <dbReference type="Proteomes" id="UP001283341"/>
    </source>
</evidence>
<gene>
    <name evidence="2" type="ORF">B0H66DRAFT_218026</name>
</gene>
<feature type="region of interest" description="Disordered" evidence="1">
    <location>
        <begin position="384"/>
        <end position="404"/>
    </location>
</feature>
<feature type="region of interest" description="Disordered" evidence="1">
    <location>
        <begin position="132"/>
        <end position="151"/>
    </location>
</feature>
<keyword evidence="3" id="KW-1185">Reference proteome</keyword>
<evidence type="ECO:0000313" key="2">
    <source>
        <dbReference type="EMBL" id="KAK3322981.1"/>
    </source>
</evidence>
<name>A0AAE0M832_9PEZI</name>